<sequence length="228" mass="26855">MYSDNINLIYLKFLQPIVAELNRLNKIFQLDKPDPAKLLTELLTFYRSLLERIGLPKTFQSWQDIMEFNLSDENLLPLDAVDFGVQFRLALFEANGISDLAEQDMKRRCRDYMLELSKEIRKRLPDNIKQLEALKFLSPSHTLSSSKPRIDDLPFFHLFKGDVGKAEQQWRVIHTLEWNNAEDGKTEDFWVEVSAYTDTAEQPQIWREKHQTEVLRREKAMQCTSDDI</sequence>
<dbReference type="Proteomes" id="UP000290572">
    <property type="component" value="Unassembled WGS sequence"/>
</dbReference>
<proteinExistence type="predicted"/>
<keyword evidence="2" id="KW-1185">Reference proteome</keyword>
<dbReference type="EMBL" id="QBIY01012742">
    <property type="protein sequence ID" value="RXN17614.1"/>
    <property type="molecule type" value="Genomic_DNA"/>
</dbReference>
<dbReference type="AlphaFoldDB" id="A0A498ME81"/>
<organism evidence="1 2">
    <name type="scientific">Labeo rohita</name>
    <name type="common">Indian major carp</name>
    <name type="synonym">Cyprinus rohita</name>
    <dbReference type="NCBI Taxonomy" id="84645"/>
    <lineage>
        <taxon>Eukaryota</taxon>
        <taxon>Metazoa</taxon>
        <taxon>Chordata</taxon>
        <taxon>Craniata</taxon>
        <taxon>Vertebrata</taxon>
        <taxon>Euteleostomi</taxon>
        <taxon>Actinopterygii</taxon>
        <taxon>Neopterygii</taxon>
        <taxon>Teleostei</taxon>
        <taxon>Ostariophysi</taxon>
        <taxon>Cypriniformes</taxon>
        <taxon>Cyprinidae</taxon>
        <taxon>Labeoninae</taxon>
        <taxon>Labeonini</taxon>
        <taxon>Labeo</taxon>
    </lineage>
</organism>
<evidence type="ECO:0000313" key="2">
    <source>
        <dbReference type="Proteomes" id="UP000290572"/>
    </source>
</evidence>
<accession>A0A498ME81</accession>
<evidence type="ECO:0000313" key="1">
    <source>
        <dbReference type="EMBL" id="RXN17614.1"/>
    </source>
</evidence>
<reference evidence="1 2" key="1">
    <citation type="submission" date="2018-03" db="EMBL/GenBank/DDBJ databases">
        <title>Draft genome sequence of Rohu Carp (Labeo rohita).</title>
        <authorList>
            <person name="Das P."/>
            <person name="Kushwaha B."/>
            <person name="Joshi C.G."/>
            <person name="Kumar D."/>
            <person name="Nagpure N.S."/>
            <person name="Sahoo L."/>
            <person name="Das S.P."/>
            <person name="Bit A."/>
            <person name="Patnaik S."/>
            <person name="Meher P.K."/>
            <person name="Jayasankar P."/>
            <person name="Koringa P.G."/>
            <person name="Patel N.V."/>
            <person name="Hinsu A.T."/>
            <person name="Kumar R."/>
            <person name="Pandey M."/>
            <person name="Agarwal S."/>
            <person name="Srivastava S."/>
            <person name="Singh M."/>
            <person name="Iquebal M.A."/>
            <person name="Jaiswal S."/>
            <person name="Angadi U.B."/>
            <person name="Kumar N."/>
            <person name="Raza M."/>
            <person name="Shah T.M."/>
            <person name="Rai A."/>
            <person name="Jena J.K."/>
        </authorList>
    </citation>
    <scope>NUCLEOTIDE SEQUENCE [LARGE SCALE GENOMIC DNA]</scope>
    <source>
        <strain evidence="1">DASCIFA01</strain>
        <tissue evidence="1">Testis</tissue>
    </source>
</reference>
<comment type="caution">
    <text evidence="1">The sequence shown here is derived from an EMBL/GenBank/DDBJ whole genome shotgun (WGS) entry which is preliminary data.</text>
</comment>
<protein>
    <submittedName>
        <fullName evidence="1">Zinc finger MYM-type 1-like protein</fullName>
    </submittedName>
</protein>
<name>A0A498ME81_LABRO</name>
<gene>
    <name evidence="1" type="ORF">ROHU_008021</name>
</gene>